<keyword evidence="1" id="KW-1133">Transmembrane helix</keyword>
<protein>
    <submittedName>
        <fullName evidence="2">Uncharacterized protein</fullName>
    </submittedName>
</protein>
<organism evidence="2 3">
    <name type="scientific">Fredinandcohnia salidurans</name>
    <dbReference type="NCBI Taxonomy" id="2595041"/>
    <lineage>
        <taxon>Bacteria</taxon>
        <taxon>Bacillati</taxon>
        <taxon>Bacillota</taxon>
        <taxon>Bacilli</taxon>
        <taxon>Bacillales</taxon>
        <taxon>Bacillaceae</taxon>
        <taxon>Fredinandcohnia</taxon>
    </lineage>
</organism>
<evidence type="ECO:0000256" key="1">
    <source>
        <dbReference type="SAM" id="Phobius"/>
    </source>
</evidence>
<feature type="transmembrane region" description="Helical" evidence="1">
    <location>
        <begin position="79"/>
        <end position="97"/>
    </location>
</feature>
<name>A0ABW4MXU7_9BACI</name>
<feature type="transmembrane region" description="Helical" evidence="1">
    <location>
        <begin position="54"/>
        <end position="73"/>
    </location>
</feature>
<keyword evidence="1" id="KW-0472">Membrane</keyword>
<feature type="transmembrane region" description="Helical" evidence="1">
    <location>
        <begin position="158"/>
        <end position="175"/>
    </location>
</feature>
<evidence type="ECO:0000313" key="2">
    <source>
        <dbReference type="EMBL" id="MFD1781265.1"/>
    </source>
</evidence>
<keyword evidence="3" id="KW-1185">Reference proteome</keyword>
<evidence type="ECO:0000313" key="3">
    <source>
        <dbReference type="Proteomes" id="UP001597227"/>
    </source>
</evidence>
<accession>A0ABW4MXU7</accession>
<keyword evidence="1" id="KW-0812">Transmembrane</keyword>
<feature type="transmembrane region" description="Helical" evidence="1">
    <location>
        <begin position="104"/>
        <end position="121"/>
    </location>
</feature>
<dbReference type="RefSeq" id="WP_388041270.1">
    <property type="nucleotide sequence ID" value="NZ_JBHUEK010000031.1"/>
</dbReference>
<dbReference type="Proteomes" id="UP001597227">
    <property type="component" value="Unassembled WGS sequence"/>
</dbReference>
<comment type="caution">
    <text evidence="2">The sequence shown here is derived from an EMBL/GenBank/DDBJ whole genome shotgun (WGS) entry which is preliminary data.</text>
</comment>
<dbReference type="EMBL" id="JBHUEK010000031">
    <property type="protein sequence ID" value="MFD1781265.1"/>
    <property type="molecule type" value="Genomic_DNA"/>
</dbReference>
<sequence>MNQDRKKIIINEILYWRKNKLLPEAYCNFLLSLYTEGEGIESTKETTLTKKTPFVSIIGIGLLLPVLLLVTYFTEISTILQMVLNFIFLIICILGLITQRTNPLFVHFGSIIFALFTLLLTTSLSELLFKGQALYLIGMILLNCIGWILVGVFLKKKYFLIAGVLVSIISVVTLLKI</sequence>
<reference evidence="3" key="1">
    <citation type="journal article" date="2019" name="Int. J. Syst. Evol. Microbiol.">
        <title>The Global Catalogue of Microorganisms (GCM) 10K type strain sequencing project: providing services to taxonomists for standard genome sequencing and annotation.</title>
        <authorList>
            <consortium name="The Broad Institute Genomics Platform"/>
            <consortium name="The Broad Institute Genome Sequencing Center for Infectious Disease"/>
            <person name="Wu L."/>
            <person name="Ma J."/>
        </authorList>
    </citation>
    <scope>NUCLEOTIDE SEQUENCE [LARGE SCALE GENOMIC DNA]</scope>
    <source>
        <strain evidence="3">CCUG 15531</strain>
    </source>
</reference>
<feature type="transmembrane region" description="Helical" evidence="1">
    <location>
        <begin position="133"/>
        <end position="153"/>
    </location>
</feature>
<gene>
    <name evidence="2" type="ORF">ACFSFW_21640</name>
</gene>
<proteinExistence type="predicted"/>